<dbReference type="GO" id="GO:0006355">
    <property type="term" value="P:regulation of DNA-templated transcription"/>
    <property type="evidence" value="ECO:0007669"/>
    <property type="project" value="InterPro"/>
</dbReference>
<dbReference type="EMBL" id="HBEB01000451">
    <property type="protein sequence ID" value="CAD8265994.1"/>
    <property type="molecule type" value="Transcribed_RNA"/>
</dbReference>
<reference evidence="2" key="1">
    <citation type="submission" date="2021-01" db="EMBL/GenBank/DDBJ databases">
        <authorList>
            <person name="Corre E."/>
            <person name="Pelletier E."/>
            <person name="Niang G."/>
            <person name="Scheremetjew M."/>
            <person name="Finn R."/>
            <person name="Kale V."/>
            <person name="Holt S."/>
            <person name="Cochrane G."/>
            <person name="Meng A."/>
            <person name="Brown T."/>
            <person name="Cohen L."/>
        </authorList>
    </citation>
    <scope>NUCLEOTIDE SEQUENCE</scope>
    <source>
        <strain evidence="2">RCC1537</strain>
    </source>
</reference>
<dbReference type="InterPro" id="IPR012479">
    <property type="entry name" value="SAP30BP"/>
</dbReference>
<dbReference type="PANTHER" id="PTHR13464">
    <property type="entry name" value="TRANSCRIPTIONAL REGULATOR PROTEIN HCNGP"/>
    <property type="match status" value="1"/>
</dbReference>
<feature type="compositionally biased region" description="Low complexity" evidence="1">
    <location>
        <begin position="186"/>
        <end position="199"/>
    </location>
</feature>
<dbReference type="PANTHER" id="PTHR13464:SF0">
    <property type="entry name" value="SAP30-BINDING PROTEIN"/>
    <property type="match status" value="1"/>
</dbReference>
<gene>
    <name evidence="3" type="ORF">KFE25_006310</name>
    <name evidence="2" type="ORF">PLUT1463_LOCUS275</name>
</gene>
<accession>A0A7R9UHG5</accession>
<evidence type="ECO:0000313" key="3">
    <source>
        <dbReference type="EMBL" id="KAG8469855.1"/>
    </source>
</evidence>
<dbReference type="Proteomes" id="UP000751190">
    <property type="component" value="Unassembled WGS sequence"/>
</dbReference>
<dbReference type="AlphaFoldDB" id="A0A7R9UHG5"/>
<organism evidence="2">
    <name type="scientific">Diacronema lutheri</name>
    <name type="common">Unicellular marine alga</name>
    <name type="synonym">Monochrysis lutheri</name>
    <dbReference type="NCBI Taxonomy" id="2081491"/>
    <lineage>
        <taxon>Eukaryota</taxon>
        <taxon>Haptista</taxon>
        <taxon>Haptophyta</taxon>
        <taxon>Pavlovophyceae</taxon>
        <taxon>Pavlovales</taxon>
        <taxon>Pavlovaceae</taxon>
        <taxon>Diacronema</taxon>
    </lineage>
</organism>
<sequence>MSLLALTAYLSDSDGDADGAQAAGSPALEDQPILARATPAGRTASGQHPPVDFARLLDVDAPVSPALQAKVEALHRKVTQGYSVNRHIREAKTFRNPDLLEKLVQIFGVDQRGTNFSPSVWQPHNLPAELNYKALEEARRQVAQRQHEERMASGRVTFVPAHAEPAAAAAPVAERAHKPKRSKWDVSGGVPSAGAAGVAVKREHGTPDADADKRQRCD</sequence>
<name>A0A7R9UHG5_DIALT</name>
<evidence type="ECO:0000256" key="1">
    <source>
        <dbReference type="SAM" id="MobiDB-lite"/>
    </source>
</evidence>
<feature type="compositionally biased region" description="Basic and acidic residues" evidence="1">
    <location>
        <begin position="200"/>
        <end position="218"/>
    </location>
</feature>
<keyword evidence="4" id="KW-1185">Reference proteome</keyword>
<dbReference type="Pfam" id="PF07818">
    <property type="entry name" value="HCNGP"/>
    <property type="match status" value="1"/>
</dbReference>
<reference evidence="3" key="2">
    <citation type="submission" date="2021-05" db="EMBL/GenBank/DDBJ databases">
        <title>The genome of the haptophyte Pavlova lutheri (Diacronema luteri, Pavlovales) - a model for lipid biosynthesis in eukaryotic algae.</title>
        <authorList>
            <person name="Hulatt C.J."/>
            <person name="Posewitz M.C."/>
        </authorList>
    </citation>
    <scope>NUCLEOTIDE SEQUENCE</scope>
    <source>
        <strain evidence="3">NIVA-4/92</strain>
    </source>
</reference>
<dbReference type="GO" id="GO:0005634">
    <property type="term" value="C:nucleus"/>
    <property type="evidence" value="ECO:0007669"/>
    <property type="project" value="TreeGrafter"/>
</dbReference>
<evidence type="ECO:0000313" key="4">
    <source>
        <dbReference type="Proteomes" id="UP000751190"/>
    </source>
</evidence>
<dbReference type="OrthoDB" id="1714508at2759"/>
<proteinExistence type="predicted"/>
<evidence type="ECO:0000313" key="2">
    <source>
        <dbReference type="EMBL" id="CAD8265994.1"/>
    </source>
</evidence>
<protein>
    <recommendedName>
        <fullName evidence="5">HCNGP-like protein</fullName>
    </recommendedName>
</protein>
<dbReference type="EMBL" id="JAGTXO010000002">
    <property type="protein sequence ID" value="KAG8469855.1"/>
    <property type="molecule type" value="Genomic_DNA"/>
</dbReference>
<evidence type="ECO:0008006" key="5">
    <source>
        <dbReference type="Google" id="ProtNLM"/>
    </source>
</evidence>
<feature type="region of interest" description="Disordered" evidence="1">
    <location>
        <begin position="167"/>
        <end position="218"/>
    </location>
</feature>